<comment type="caution">
    <text evidence="1">The sequence shown here is derived from an EMBL/GenBank/DDBJ whole genome shotgun (WGS) entry which is preliminary data.</text>
</comment>
<name>A0ACC3CBU9_PYRYE</name>
<dbReference type="EMBL" id="CM020620">
    <property type="protein sequence ID" value="KAK1867267.1"/>
    <property type="molecule type" value="Genomic_DNA"/>
</dbReference>
<sequence length="447" mass="43468">MVAYQASTLHAAWAWRPDDVLLSYLPTHHVHGLVNVLVCGLAAGATVDHGGRWAAGAFWERLTASAAGDAPPVTVFMGVPTMYRRALAAYADDLPRARRADAAAAVRRLRLAVCGSAPLPPAVRAGWAAAFGTPITERYGMTETGMAVSQGRDGTPAGWAGLPLPGVDVAVCVPGGCGDHTPATPADAAAWGVAPAAAAATADADAGGGGGGNGGGGGGGGGGSAGGGGGGGGDVVGELRLRGPGVLTAYWRRPLATAAAFDAAGYFCTGDVVRRRAADGAVAVLGRLSRDVVKVGGHKVSALEVEGVLGGCPGVADVAVVGIPDADRGEVLAAAVVAGGGGVAAVAPSAATPTPIPPITAANLQVGGGRAGAPAAAPAAAVGGMDGDVASAAAVVRLRAWAASQLEPPKVPRAVRFVPALPANALGKVLKAEVAVWFAPSPTTTAG</sequence>
<dbReference type="Proteomes" id="UP000798662">
    <property type="component" value="Chromosome 3"/>
</dbReference>
<proteinExistence type="predicted"/>
<accession>A0ACC3CBU9</accession>
<evidence type="ECO:0000313" key="1">
    <source>
        <dbReference type="EMBL" id="KAK1867267.1"/>
    </source>
</evidence>
<protein>
    <submittedName>
        <fullName evidence="1">Uncharacterized protein</fullName>
    </submittedName>
</protein>
<reference evidence="1" key="1">
    <citation type="submission" date="2019-11" db="EMBL/GenBank/DDBJ databases">
        <title>Nori genome reveals adaptations in red seaweeds to the harsh intertidal environment.</title>
        <authorList>
            <person name="Wang D."/>
            <person name="Mao Y."/>
        </authorList>
    </citation>
    <scope>NUCLEOTIDE SEQUENCE</scope>
    <source>
        <tissue evidence="1">Gametophyte</tissue>
    </source>
</reference>
<evidence type="ECO:0000313" key="2">
    <source>
        <dbReference type="Proteomes" id="UP000798662"/>
    </source>
</evidence>
<organism evidence="1 2">
    <name type="scientific">Pyropia yezoensis</name>
    <name type="common">Susabi-nori</name>
    <name type="synonym">Porphyra yezoensis</name>
    <dbReference type="NCBI Taxonomy" id="2788"/>
    <lineage>
        <taxon>Eukaryota</taxon>
        <taxon>Rhodophyta</taxon>
        <taxon>Bangiophyceae</taxon>
        <taxon>Bangiales</taxon>
        <taxon>Bangiaceae</taxon>
        <taxon>Pyropia</taxon>
    </lineage>
</organism>
<keyword evidence="2" id="KW-1185">Reference proteome</keyword>
<gene>
    <name evidence="1" type="ORF">I4F81_009774</name>
</gene>